<dbReference type="Pfam" id="PF00334">
    <property type="entry name" value="NDK"/>
    <property type="match status" value="1"/>
</dbReference>
<dbReference type="AlphaFoldDB" id="A0AA37HV51"/>
<evidence type="ECO:0000313" key="18">
    <source>
        <dbReference type="EMBL" id="OYP53686.1"/>
    </source>
</evidence>
<keyword evidence="7" id="KW-0479">Metal-binding</keyword>
<protein>
    <recommendedName>
        <fullName evidence="4 15">Nucleoside diphosphate kinase</fullName>
        <ecNumber evidence="3 15">2.7.4.6</ecNumber>
    </recommendedName>
</protein>
<evidence type="ECO:0000256" key="10">
    <source>
        <dbReference type="ARBA" id="ARBA00022840"/>
    </source>
</evidence>
<dbReference type="PROSITE" id="PS51374">
    <property type="entry name" value="NDPK_LIKE"/>
    <property type="match status" value="1"/>
</dbReference>
<keyword evidence="19" id="KW-1185">Reference proteome</keyword>
<feature type="binding site" evidence="13">
    <location>
        <position position="91"/>
    </location>
    <ligand>
        <name>ATP</name>
        <dbReference type="ChEBI" id="CHEBI:30616"/>
    </ligand>
</feature>
<evidence type="ECO:0000256" key="13">
    <source>
        <dbReference type="PROSITE-ProRule" id="PRU00706"/>
    </source>
</evidence>
<keyword evidence="8 15" id="KW-0547">Nucleotide-binding</keyword>
<dbReference type="InterPro" id="IPR001564">
    <property type="entry name" value="Nucleoside_diP_kinase"/>
</dbReference>
<evidence type="ECO:0000256" key="14">
    <source>
        <dbReference type="RuleBase" id="RU004011"/>
    </source>
</evidence>
<evidence type="ECO:0000256" key="4">
    <source>
        <dbReference type="ARBA" id="ARBA00017632"/>
    </source>
</evidence>
<feature type="binding site" evidence="13">
    <location>
        <position position="85"/>
    </location>
    <ligand>
        <name>ATP</name>
        <dbReference type="ChEBI" id="CHEBI:30616"/>
    </ligand>
</feature>
<dbReference type="InterPro" id="IPR036850">
    <property type="entry name" value="NDK-like_dom_sf"/>
</dbReference>
<comment type="similarity">
    <text evidence="2 13 14">Belongs to the NDK family.</text>
</comment>
<feature type="active site" description="Pros-phosphohistidine intermediate" evidence="13">
    <location>
        <position position="115"/>
    </location>
</feature>
<dbReference type="NCBIfam" id="NF001908">
    <property type="entry name" value="PRK00668.1"/>
    <property type="match status" value="1"/>
</dbReference>
<keyword evidence="12" id="KW-0546">Nucleotide metabolism</keyword>
<dbReference type="GO" id="GO:0006183">
    <property type="term" value="P:GTP biosynthetic process"/>
    <property type="evidence" value="ECO:0007669"/>
    <property type="project" value="InterPro"/>
</dbReference>
<dbReference type="PROSITE" id="PS00469">
    <property type="entry name" value="NDPK"/>
    <property type="match status" value="1"/>
</dbReference>
<evidence type="ECO:0000256" key="15">
    <source>
        <dbReference type="RuleBase" id="RU004013"/>
    </source>
</evidence>
<dbReference type="InterPro" id="IPR034907">
    <property type="entry name" value="NDK-like_dom"/>
</dbReference>
<dbReference type="Gene3D" id="3.30.70.141">
    <property type="entry name" value="Nucleoside diphosphate kinase-like domain"/>
    <property type="match status" value="1"/>
</dbReference>
<feature type="binding site" evidence="13">
    <location>
        <position position="9"/>
    </location>
    <ligand>
        <name>ATP</name>
        <dbReference type="ChEBI" id="CHEBI:30616"/>
    </ligand>
</feature>
<feature type="binding site" evidence="13">
    <location>
        <position position="112"/>
    </location>
    <ligand>
        <name>ATP</name>
        <dbReference type="ChEBI" id="CHEBI:30616"/>
    </ligand>
</feature>
<reference evidence="18 19" key="1">
    <citation type="submission" date="2017-08" db="EMBL/GenBank/DDBJ databases">
        <title>Comparative genomics of non-oral Prevotella species.</title>
        <authorList>
            <person name="Accetto T."/>
            <person name="Nograsek B."/>
            <person name="Avgustin G."/>
        </authorList>
    </citation>
    <scope>NUCLEOTIDE SEQUENCE [LARGE SCALE GENOMIC DNA]</scope>
    <source>
        <strain evidence="18 19">TC1-1</strain>
    </source>
</reference>
<feature type="binding site" evidence="13">
    <location>
        <position position="57"/>
    </location>
    <ligand>
        <name>ATP</name>
        <dbReference type="ChEBI" id="CHEBI:30616"/>
    </ligand>
</feature>
<evidence type="ECO:0000256" key="12">
    <source>
        <dbReference type="ARBA" id="ARBA00023080"/>
    </source>
</evidence>
<keyword evidence="10 15" id="KW-0067">ATP-binding</keyword>
<dbReference type="GO" id="GO:0005524">
    <property type="term" value="F:ATP binding"/>
    <property type="evidence" value="ECO:0007669"/>
    <property type="project" value="UniProtKB-KW"/>
</dbReference>
<evidence type="ECO:0000256" key="2">
    <source>
        <dbReference type="ARBA" id="ARBA00008142"/>
    </source>
</evidence>
<dbReference type="GO" id="GO:0006241">
    <property type="term" value="P:CTP biosynthetic process"/>
    <property type="evidence" value="ECO:0007669"/>
    <property type="project" value="InterPro"/>
</dbReference>
<dbReference type="Proteomes" id="UP000887043">
    <property type="component" value="Unassembled WGS sequence"/>
</dbReference>
<evidence type="ECO:0000256" key="1">
    <source>
        <dbReference type="ARBA" id="ARBA00001946"/>
    </source>
</evidence>
<evidence type="ECO:0000256" key="8">
    <source>
        <dbReference type="ARBA" id="ARBA00022741"/>
    </source>
</evidence>
<dbReference type="SMART" id="SM00562">
    <property type="entry name" value="NDK"/>
    <property type="match status" value="1"/>
</dbReference>
<keyword evidence="9 15" id="KW-0418">Kinase</keyword>
<evidence type="ECO:0000256" key="7">
    <source>
        <dbReference type="ARBA" id="ARBA00022723"/>
    </source>
</evidence>
<dbReference type="GO" id="GO:0046872">
    <property type="term" value="F:metal ion binding"/>
    <property type="evidence" value="ECO:0007669"/>
    <property type="project" value="UniProtKB-KW"/>
</dbReference>
<comment type="cofactor">
    <cofactor evidence="1">
        <name>Mg(2+)</name>
        <dbReference type="ChEBI" id="CHEBI:18420"/>
    </cofactor>
</comment>
<keyword evidence="6 15" id="KW-0808">Transferase</keyword>
<keyword evidence="11" id="KW-0460">Magnesium</keyword>
<feature type="domain" description="Nucleoside diphosphate kinase-like" evidence="16">
    <location>
        <begin position="1"/>
        <end position="138"/>
    </location>
</feature>
<comment type="catalytic activity">
    <reaction evidence="15">
        <text>a 2'-deoxyribonucleoside 5'-diphosphate + ATP = a 2'-deoxyribonucleoside 5'-triphosphate + ADP</text>
        <dbReference type="Rhea" id="RHEA:44640"/>
        <dbReference type="ChEBI" id="CHEBI:30616"/>
        <dbReference type="ChEBI" id="CHEBI:61560"/>
        <dbReference type="ChEBI" id="CHEBI:73316"/>
        <dbReference type="ChEBI" id="CHEBI:456216"/>
        <dbReference type="EC" id="2.7.4.6"/>
    </reaction>
</comment>
<evidence type="ECO:0000313" key="20">
    <source>
        <dbReference type="Proteomes" id="UP000887043"/>
    </source>
</evidence>
<dbReference type="InterPro" id="IPR023005">
    <property type="entry name" value="Nucleoside_diP_kinase_AS"/>
</dbReference>
<dbReference type="FunFam" id="3.30.70.141:FF:000003">
    <property type="entry name" value="Nucleoside diphosphate kinase"/>
    <property type="match status" value="1"/>
</dbReference>
<dbReference type="GO" id="GO:0004550">
    <property type="term" value="F:nucleoside diphosphate kinase activity"/>
    <property type="evidence" value="ECO:0007669"/>
    <property type="project" value="UniProtKB-EC"/>
</dbReference>
<name>A0AA37HV51_SEGBR</name>
<proteinExistence type="inferred from homology"/>
<dbReference type="SUPFAM" id="SSF54919">
    <property type="entry name" value="Nucleoside diphosphate kinase, NDK"/>
    <property type="match status" value="1"/>
</dbReference>
<evidence type="ECO:0000256" key="5">
    <source>
        <dbReference type="ARBA" id="ARBA00022553"/>
    </source>
</evidence>
<evidence type="ECO:0000313" key="19">
    <source>
        <dbReference type="Proteomes" id="UP000216189"/>
    </source>
</evidence>
<dbReference type="EMBL" id="BPTR01000001">
    <property type="protein sequence ID" value="GJG26941.1"/>
    <property type="molecule type" value="Genomic_DNA"/>
</dbReference>
<evidence type="ECO:0000256" key="6">
    <source>
        <dbReference type="ARBA" id="ARBA00022679"/>
    </source>
</evidence>
<reference evidence="17" key="2">
    <citation type="submission" date="2021-08" db="EMBL/GenBank/DDBJ databases">
        <title>Prevotella lacticifex sp. nov., isolated from rumen of cow.</title>
        <authorList>
            <person name="Shinkai T."/>
            <person name="Ikeyama N."/>
            <person name="Kumagai M."/>
            <person name="Ohmori H."/>
            <person name="Sakamoto M."/>
            <person name="Ohkuma M."/>
            <person name="Mitsumori M."/>
        </authorList>
    </citation>
    <scope>NUCLEOTIDE SEQUENCE</scope>
    <source>
        <strain evidence="17">DSM 11371</strain>
    </source>
</reference>
<evidence type="ECO:0000256" key="9">
    <source>
        <dbReference type="ARBA" id="ARBA00022777"/>
    </source>
</evidence>
<dbReference type="EMBL" id="NPJF01000058">
    <property type="protein sequence ID" value="OYP53686.1"/>
    <property type="molecule type" value="Genomic_DNA"/>
</dbReference>
<evidence type="ECO:0000256" key="11">
    <source>
        <dbReference type="ARBA" id="ARBA00022842"/>
    </source>
</evidence>
<evidence type="ECO:0000259" key="16">
    <source>
        <dbReference type="SMART" id="SM00562"/>
    </source>
</evidence>
<feature type="binding site" evidence="13">
    <location>
        <position position="102"/>
    </location>
    <ligand>
        <name>ATP</name>
        <dbReference type="ChEBI" id="CHEBI:30616"/>
    </ligand>
</feature>
<evidence type="ECO:0000256" key="3">
    <source>
        <dbReference type="ARBA" id="ARBA00012966"/>
    </source>
</evidence>
<dbReference type="CDD" id="cd04413">
    <property type="entry name" value="NDPk_I"/>
    <property type="match status" value="1"/>
</dbReference>
<sequence>MEKTLVILKPSCVMRGLIGEVLTRFERKGLHLIGLKMAQLTDEQLSEHYAHLAGKPFFQMLKDAMMASPVIVCAFEGLDAVEVVRSITGATNGRKAAAGTIRGDFSISGQENIVHASDSVENAKIELKRFFKDDEFFEYSTPMMPFLYAGDEV</sequence>
<organism evidence="17 20">
    <name type="scientific">Segatella bryantii</name>
    <name type="common">Prevotella bryantii</name>
    <dbReference type="NCBI Taxonomy" id="77095"/>
    <lineage>
        <taxon>Bacteria</taxon>
        <taxon>Pseudomonadati</taxon>
        <taxon>Bacteroidota</taxon>
        <taxon>Bacteroidia</taxon>
        <taxon>Bacteroidales</taxon>
        <taxon>Prevotellaceae</taxon>
        <taxon>Segatella</taxon>
    </lineage>
</organism>
<dbReference type="PRINTS" id="PR01243">
    <property type="entry name" value="NUCDPKINASE"/>
</dbReference>
<dbReference type="GO" id="GO:0006228">
    <property type="term" value="P:UTP biosynthetic process"/>
    <property type="evidence" value="ECO:0007669"/>
    <property type="project" value="InterPro"/>
</dbReference>
<accession>A0AA37HV51</accession>
<evidence type="ECO:0000313" key="17">
    <source>
        <dbReference type="EMBL" id="GJG26941.1"/>
    </source>
</evidence>
<dbReference type="Proteomes" id="UP000216189">
    <property type="component" value="Unassembled WGS sequence"/>
</dbReference>
<dbReference type="PANTHER" id="PTHR11349">
    <property type="entry name" value="NUCLEOSIDE DIPHOSPHATE KINASE"/>
    <property type="match status" value="1"/>
</dbReference>
<keyword evidence="5" id="KW-0597">Phosphoprotein</keyword>
<gene>
    <name evidence="18" type="ORF">CIK91_11495</name>
    <name evidence="17" type="ORF">PRRU23_06410</name>
</gene>
<dbReference type="EC" id="2.7.4.6" evidence="3 15"/>
<comment type="caution">
    <text evidence="17">The sequence shown here is derived from an EMBL/GenBank/DDBJ whole genome shotgun (WGS) entry which is preliminary data.</text>
</comment>